<dbReference type="AlphaFoldDB" id="A0A286GFK8"/>
<dbReference type="InterPro" id="IPR016181">
    <property type="entry name" value="Acyl_CoA_acyltransferase"/>
</dbReference>
<gene>
    <name evidence="2" type="ORF">SAMN05421508_103462</name>
</gene>
<keyword evidence="2" id="KW-0808">Transferase</keyword>
<name>A0A286GFK8_9PROT</name>
<sequence length="178" mass="18994">MPSPIVVRPSTEADMPQVQAIYAHHVLTGIASFETVPPDEVEMLRRRADIVGRGLPYLVATDGEGGAVVGYAYAGLYRPRPAYRHTVEDSVYVAPGQGRRGIGRQLLAAVVAHCEAMGLRQMIAVIGDSGNSGSIGLHESLGFVRVGLLPSVGFKFGRWVDSVLMQRPLGEGDGTLPD</sequence>
<dbReference type="Pfam" id="PF00583">
    <property type="entry name" value="Acetyltransf_1"/>
    <property type="match status" value="1"/>
</dbReference>
<accession>A0A286GFK8</accession>
<proteinExistence type="predicted"/>
<dbReference type="PANTHER" id="PTHR43072:SF8">
    <property type="entry name" value="ACYLTRANSFERASE FABY-RELATED"/>
    <property type="match status" value="1"/>
</dbReference>
<dbReference type="RefSeq" id="WP_097278926.1">
    <property type="nucleotide sequence ID" value="NZ_OCNJ01000003.1"/>
</dbReference>
<dbReference type="PROSITE" id="PS51186">
    <property type="entry name" value="GNAT"/>
    <property type="match status" value="1"/>
</dbReference>
<dbReference type="SUPFAM" id="SSF55729">
    <property type="entry name" value="Acyl-CoA N-acyltransferases (Nat)"/>
    <property type="match status" value="1"/>
</dbReference>
<evidence type="ECO:0000313" key="2">
    <source>
        <dbReference type="EMBL" id="SOD94315.1"/>
    </source>
</evidence>
<evidence type="ECO:0000313" key="3">
    <source>
        <dbReference type="Proteomes" id="UP000219621"/>
    </source>
</evidence>
<dbReference type="PANTHER" id="PTHR43072">
    <property type="entry name" value="N-ACETYLTRANSFERASE"/>
    <property type="match status" value="1"/>
</dbReference>
<evidence type="ECO:0000259" key="1">
    <source>
        <dbReference type="PROSITE" id="PS51186"/>
    </source>
</evidence>
<organism evidence="2 3">
    <name type="scientific">Caenispirillum bisanense</name>
    <dbReference type="NCBI Taxonomy" id="414052"/>
    <lineage>
        <taxon>Bacteria</taxon>
        <taxon>Pseudomonadati</taxon>
        <taxon>Pseudomonadota</taxon>
        <taxon>Alphaproteobacteria</taxon>
        <taxon>Rhodospirillales</taxon>
        <taxon>Novispirillaceae</taxon>
        <taxon>Caenispirillum</taxon>
    </lineage>
</organism>
<protein>
    <submittedName>
        <fullName evidence="2">Phosphinothricin acetyltransferase</fullName>
    </submittedName>
</protein>
<dbReference type="CDD" id="cd04301">
    <property type="entry name" value="NAT_SF"/>
    <property type="match status" value="1"/>
</dbReference>
<dbReference type="GO" id="GO:0016747">
    <property type="term" value="F:acyltransferase activity, transferring groups other than amino-acyl groups"/>
    <property type="evidence" value="ECO:0007669"/>
    <property type="project" value="InterPro"/>
</dbReference>
<dbReference type="EMBL" id="OCNJ01000003">
    <property type="protein sequence ID" value="SOD94315.1"/>
    <property type="molecule type" value="Genomic_DNA"/>
</dbReference>
<dbReference type="Gene3D" id="3.40.630.30">
    <property type="match status" value="1"/>
</dbReference>
<dbReference type="Proteomes" id="UP000219621">
    <property type="component" value="Unassembled WGS sequence"/>
</dbReference>
<reference evidence="2 3" key="1">
    <citation type="submission" date="2017-09" db="EMBL/GenBank/DDBJ databases">
        <authorList>
            <person name="Ehlers B."/>
            <person name="Leendertz F.H."/>
        </authorList>
    </citation>
    <scope>NUCLEOTIDE SEQUENCE [LARGE SCALE GENOMIC DNA]</scope>
    <source>
        <strain evidence="2 3">USBA 140</strain>
    </source>
</reference>
<keyword evidence="3" id="KW-1185">Reference proteome</keyword>
<dbReference type="OrthoDB" id="5459937at2"/>
<dbReference type="InterPro" id="IPR000182">
    <property type="entry name" value="GNAT_dom"/>
</dbReference>
<feature type="domain" description="N-acetyltransferase" evidence="1">
    <location>
        <begin position="5"/>
        <end position="170"/>
    </location>
</feature>